<dbReference type="EMBL" id="CAKXZT010000119">
    <property type="protein sequence ID" value="CAH2400200.1"/>
    <property type="molecule type" value="Genomic_DNA"/>
</dbReference>
<keyword evidence="3" id="KW-1185">Reference proteome</keyword>
<accession>A0ABM9DU24</accession>
<sequence>MGAERCVGRGLGLVQADMGFVPLPFDIEQRHQRDRRLHRRGGKTADMVEVGIGRRVDCIETVEDGKPVLRPYHAKDIDRQIRLHLYPAIHTASPHEKNASACCHSRQAQLPGSETGTFALRNRYPTTFWQPRPPAPTDIPAPTEMEADHAQDRS</sequence>
<gene>
    <name evidence="2" type="ORF">MES5069_250021</name>
</gene>
<comment type="caution">
    <text evidence="2">The sequence shown here is derived from an EMBL/GenBank/DDBJ whole genome shotgun (WGS) entry which is preliminary data.</text>
</comment>
<evidence type="ECO:0000313" key="3">
    <source>
        <dbReference type="Proteomes" id="UP001153050"/>
    </source>
</evidence>
<proteinExistence type="predicted"/>
<feature type="region of interest" description="Disordered" evidence="1">
    <location>
        <begin position="126"/>
        <end position="154"/>
    </location>
</feature>
<evidence type="ECO:0000313" key="2">
    <source>
        <dbReference type="EMBL" id="CAH2400200.1"/>
    </source>
</evidence>
<evidence type="ECO:0000256" key="1">
    <source>
        <dbReference type="SAM" id="MobiDB-lite"/>
    </source>
</evidence>
<protein>
    <submittedName>
        <fullName evidence="2">Uncharacterized protein</fullName>
    </submittedName>
</protein>
<name>A0ABM9DU24_9HYPH</name>
<reference evidence="2 3" key="1">
    <citation type="submission" date="2022-03" db="EMBL/GenBank/DDBJ databases">
        <authorList>
            <person name="Brunel B."/>
        </authorList>
    </citation>
    <scope>NUCLEOTIDE SEQUENCE [LARGE SCALE GENOMIC DNA]</scope>
    <source>
        <strain evidence="2">STM5069sample</strain>
    </source>
</reference>
<organism evidence="2 3">
    <name type="scientific">Mesorhizobium escarrei</name>
    <dbReference type="NCBI Taxonomy" id="666018"/>
    <lineage>
        <taxon>Bacteria</taxon>
        <taxon>Pseudomonadati</taxon>
        <taxon>Pseudomonadota</taxon>
        <taxon>Alphaproteobacteria</taxon>
        <taxon>Hyphomicrobiales</taxon>
        <taxon>Phyllobacteriaceae</taxon>
        <taxon>Mesorhizobium</taxon>
    </lineage>
</organism>
<dbReference type="Proteomes" id="UP001153050">
    <property type="component" value="Unassembled WGS sequence"/>
</dbReference>